<evidence type="ECO:0000256" key="8">
    <source>
        <dbReference type="ARBA" id="ARBA00022737"/>
    </source>
</evidence>
<keyword evidence="7" id="KW-0732">Signal</keyword>
<feature type="domain" description="Calcineurin-like phosphoesterase" evidence="19">
    <location>
        <begin position="1173"/>
        <end position="1388"/>
    </location>
</feature>
<dbReference type="Gene3D" id="3.60.21.10">
    <property type="match status" value="1"/>
</dbReference>
<dbReference type="Pfam" id="PF14380">
    <property type="entry name" value="WAK_assoc"/>
    <property type="match status" value="1"/>
</dbReference>
<dbReference type="Gramene" id="OMO93492">
    <property type="protein sequence ID" value="OMO93492"/>
    <property type="gene ID" value="CCACVL1_06482"/>
</dbReference>
<keyword evidence="13" id="KW-0325">Glycoprotein</keyword>
<evidence type="ECO:0000256" key="5">
    <source>
        <dbReference type="ARBA" id="ARBA00008723"/>
    </source>
</evidence>
<dbReference type="CDD" id="cd00839">
    <property type="entry name" value="MPP_PAPs"/>
    <property type="match status" value="1"/>
</dbReference>
<keyword evidence="12" id="KW-0472">Membrane</keyword>
<dbReference type="GO" id="GO:0016020">
    <property type="term" value="C:membrane"/>
    <property type="evidence" value="ECO:0007669"/>
    <property type="project" value="UniProtKB-SubCell"/>
</dbReference>
<evidence type="ECO:0000256" key="11">
    <source>
        <dbReference type="ARBA" id="ARBA00023004"/>
    </source>
</evidence>
<accession>A0A1R3JFA2</accession>
<dbReference type="OrthoDB" id="651467at2759"/>
<dbReference type="Gene3D" id="2.60.40.380">
    <property type="entry name" value="Purple acid phosphatase-like, N-terminal"/>
    <property type="match status" value="1"/>
</dbReference>
<dbReference type="GO" id="GO:0003993">
    <property type="term" value="F:acid phosphatase activity"/>
    <property type="evidence" value="ECO:0007669"/>
    <property type="project" value="UniProtKB-EC"/>
</dbReference>
<comment type="catalytic activity">
    <reaction evidence="14">
        <text>L-threonyl-[protein] + ATP = O-phospho-L-threonyl-[protein] + ADP + H(+)</text>
        <dbReference type="Rhea" id="RHEA:46608"/>
        <dbReference type="Rhea" id="RHEA-COMP:11060"/>
        <dbReference type="Rhea" id="RHEA-COMP:11605"/>
        <dbReference type="ChEBI" id="CHEBI:15378"/>
        <dbReference type="ChEBI" id="CHEBI:30013"/>
        <dbReference type="ChEBI" id="CHEBI:30616"/>
        <dbReference type="ChEBI" id="CHEBI:61977"/>
        <dbReference type="ChEBI" id="CHEBI:456216"/>
        <dbReference type="EC" id="2.7.11.1"/>
    </reaction>
</comment>
<evidence type="ECO:0000256" key="3">
    <source>
        <dbReference type="ARBA" id="ARBA00004167"/>
    </source>
</evidence>
<evidence type="ECO:0000256" key="9">
    <source>
        <dbReference type="ARBA" id="ARBA00022833"/>
    </source>
</evidence>
<evidence type="ECO:0000256" key="15">
    <source>
        <dbReference type="ARBA" id="ARBA00048679"/>
    </source>
</evidence>
<dbReference type="GO" id="GO:0106310">
    <property type="term" value="F:protein serine kinase activity"/>
    <property type="evidence" value="ECO:0007669"/>
    <property type="project" value="RHEA"/>
</dbReference>
<evidence type="ECO:0000313" key="26">
    <source>
        <dbReference type="Proteomes" id="UP000188268"/>
    </source>
</evidence>
<dbReference type="PROSITE" id="PS51375">
    <property type="entry name" value="PPR"/>
    <property type="match status" value="2"/>
</dbReference>
<dbReference type="InterPro" id="IPR015914">
    <property type="entry name" value="PAPs_N"/>
</dbReference>
<dbReference type="Proteomes" id="UP000188268">
    <property type="component" value="Unassembled WGS sequence"/>
</dbReference>
<reference evidence="25 26" key="1">
    <citation type="submission" date="2013-09" db="EMBL/GenBank/DDBJ databases">
        <title>Corchorus capsularis genome sequencing.</title>
        <authorList>
            <person name="Alam M."/>
            <person name="Haque M.S."/>
            <person name="Islam M.S."/>
            <person name="Emdad E.M."/>
            <person name="Islam M.M."/>
            <person name="Ahmed B."/>
            <person name="Halim A."/>
            <person name="Hossen Q.M.M."/>
            <person name="Hossain M.Z."/>
            <person name="Ahmed R."/>
            <person name="Khan M.M."/>
            <person name="Islam R."/>
            <person name="Rashid M.M."/>
            <person name="Khan S.A."/>
            <person name="Rahman M.S."/>
            <person name="Alam M."/>
        </authorList>
    </citation>
    <scope>NUCLEOTIDE SEQUENCE [LARGE SCALE GENOMIC DNA]</scope>
    <source>
        <strain evidence="26">cv. CVL-1</strain>
        <tissue evidence="25">Whole seedling</tissue>
    </source>
</reference>
<evidence type="ECO:0000256" key="6">
    <source>
        <dbReference type="ARBA" id="ARBA00022692"/>
    </source>
</evidence>
<keyword evidence="11" id="KW-0408">Iron</keyword>
<evidence type="ECO:0000259" key="22">
    <source>
        <dbReference type="Pfam" id="PF14380"/>
    </source>
</evidence>
<dbReference type="Pfam" id="PF13041">
    <property type="entry name" value="PPR_2"/>
    <property type="match status" value="1"/>
</dbReference>
<keyword evidence="9" id="KW-0862">Zinc</keyword>
<dbReference type="SUPFAM" id="SSF49363">
    <property type="entry name" value="Purple acid phosphatase, N-terminal domain"/>
    <property type="match status" value="1"/>
</dbReference>
<dbReference type="InterPro" id="IPR002885">
    <property type="entry name" value="PPR_rpt"/>
</dbReference>
<dbReference type="EMBL" id="AWWV01008077">
    <property type="protein sequence ID" value="OMO93492.1"/>
    <property type="molecule type" value="Genomic_DNA"/>
</dbReference>
<evidence type="ECO:0000256" key="2">
    <source>
        <dbReference type="ARBA" id="ARBA00001962"/>
    </source>
</evidence>
<dbReference type="InterPro" id="IPR041792">
    <property type="entry name" value="MPP_PAP"/>
</dbReference>
<keyword evidence="17" id="KW-0378">Hydrolase</keyword>
<comment type="cofactor">
    <cofactor evidence="2">
        <name>Fe cation</name>
        <dbReference type="ChEBI" id="CHEBI:24875"/>
    </cofactor>
</comment>
<dbReference type="Pfam" id="PF16656">
    <property type="entry name" value="Pur_ac_phosph_N"/>
    <property type="match status" value="1"/>
</dbReference>
<keyword evidence="6" id="KW-0812">Transmembrane</keyword>
<dbReference type="Pfam" id="PF13812">
    <property type="entry name" value="PPR_3"/>
    <property type="match status" value="1"/>
</dbReference>
<evidence type="ECO:0000259" key="23">
    <source>
        <dbReference type="Pfam" id="PF16656"/>
    </source>
</evidence>
<dbReference type="InterPro" id="IPR004843">
    <property type="entry name" value="Calcineurin-like_PHP"/>
</dbReference>
<feature type="region of interest" description="Disordered" evidence="18">
    <location>
        <begin position="40"/>
        <end position="59"/>
    </location>
</feature>
<dbReference type="GO" id="GO:0030247">
    <property type="term" value="F:polysaccharide binding"/>
    <property type="evidence" value="ECO:0007669"/>
    <property type="project" value="InterPro"/>
</dbReference>
<dbReference type="Pfam" id="PF13947">
    <property type="entry name" value="GUB_WAK_bind"/>
    <property type="match status" value="1"/>
</dbReference>
<dbReference type="Pfam" id="PF25245">
    <property type="entry name" value="TPR_At1g68980"/>
    <property type="match status" value="1"/>
</dbReference>
<feature type="domain" description="Wall-associated receptor kinase galacturonan-binding" evidence="20">
    <location>
        <begin position="705"/>
        <end position="765"/>
    </location>
</feature>
<dbReference type="Pfam" id="PF00149">
    <property type="entry name" value="Metallophos"/>
    <property type="match status" value="1"/>
</dbReference>
<keyword evidence="8" id="KW-0677">Repeat</keyword>
<evidence type="ECO:0000256" key="1">
    <source>
        <dbReference type="ARBA" id="ARBA00001947"/>
    </source>
</evidence>
<organism evidence="25 26">
    <name type="scientific">Corchorus capsularis</name>
    <name type="common">Jute</name>
    <dbReference type="NCBI Taxonomy" id="210143"/>
    <lineage>
        <taxon>Eukaryota</taxon>
        <taxon>Viridiplantae</taxon>
        <taxon>Streptophyta</taxon>
        <taxon>Embryophyta</taxon>
        <taxon>Tracheophyta</taxon>
        <taxon>Spermatophyta</taxon>
        <taxon>Magnoliopsida</taxon>
        <taxon>eudicotyledons</taxon>
        <taxon>Gunneridae</taxon>
        <taxon>Pentapetalae</taxon>
        <taxon>rosids</taxon>
        <taxon>malvids</taxon>
        <taxon>Malvales</taxon>
        <taxon>Malvaceae</taxon>
        <taxon>Grewioideae</taxon>
        <taxon>Apeibeae</taxon>
        <taxon>Corchorus</taxon>
    </lineage>
</organism>
<keyword evidence="10" id="KW-1133">Transmembrane helix</keyword>
<comment type="catalytic activity">
    <reaction evidence="15">
        <text>L-seryl-[protein] + ATP = O-phospho-L-seryl-[protein] + ADP + H(+)</text>
        <dbReference type="Rhea" id="RHEA:17989"/>
        <dbReference type="Rhea" id="RHEA-COMP:9863"/>
        <dbReference type="Rhea" id="RHEA-COMP:11604"/>
        <dbReference type="ChEBI" id="CHEBI:15378"/>
        <dbReference type="ChEBI" id="CHEBI:29999"/>
        <dbReference type="ChEBI" id="CHEBI:30616"/>
        <dbReference type="ChEBI" id="CHEBI:83421"/>
        <dbReference type="ChEBI" id="CHEBI:456216"/>
        <dbReference type="EC" id="2.7.11.1"/>
    </reaction>
</comment>
<dbReference type="InterPro" id="IPR025733">
    <property type="entry name" value="PAPs_C"/>
</dbReference>
<dbReference type="Gene3D" id="1.25.40.10">
    <property type="entry name" value="Tetratricopeptide repeat domain"/>
    <property type="match status" value="3"/>
</dbReference>
<dbReference type="STRING" id="210143.A0A1R3JFA2"/>
<evidence type="ECO:0000256" key="13">
    <source>
        <dbReference type="ARBA" id="ARBA00023180"/>
    </source>
</evidence>
<evidence type="ECO:0000259" key="19">
    <source>
        <dbReference type="Pfam" id="PF00149"/>
    </source>
</evidence>
<dbReference type="PANTHER" id="PTHR46598">
    <property type="entry name" value="BNAC05G43320D PROTEIN"/>
    <property type="match status" value="1"/>
</dbReference>
<feature type="repeat" description="PPR" evidence="16">
    <location>
        <begin position="211"/>
        <end position="246"/>
    </location>
</feature>
<dbReference type="GO" id="GO:0046872">
    <property type="term" value="F:metal ion binding"/>
    <property type="evidence" value="ECO:0007669"/>
    <property type="project" value="InterPro"/>
</dbReference>
<comment type="catalytic activity">
    <reaction evidence="17">
        <text>a phosphate monoester + H2O = an alcohol + phosphate</text>
        <dbReference type="Rhea" id="RHEA:15017"/>
        <dbReference type="ChEBI" id="CHEBI:15377"/>
        <dbReference type="ChEBI" id="CHEBI:30879"/>
        <dbReference type="ChEBI" id="CHEBI:43474"/>
        <dbReference type="ChEBI" id="CHEBI:67140"/>
        <dbReference type="EC" id="3.1.3.2"/>
    </reaction>
</comment>
<name>A0A1R3JFA2_COCAP</name>
<feature type="domain" description="At1g68980-like TPR repeats" evidence="24">
    <location>
        <begin position="53"/>
        <end position="209"/>
    </location>
</feature>
<dbReference type="InterPro" id="IPR032872">
    <property type="entry name" value="WAK_assoc_C"/>
</dbReference>
<dbReference type="Pfam" id="PF14008">
    <property type="entry name" value="Metallophos_C"/>
    <property type="match status" value="1"/>
</dbReference>
<comment type="subcellular location">
    <subcellularLocation>
        <location evidence="3">Membrane</location>
        <topology evidence="3">Single-pass membrane protein</topology>
    </subcellularLocation>
</comment>
<evidence type="ECO:0000256" key="4">
    <source>
        <dbReference type="ARBA" id="ARBA00007626"/>
    </source>
</evidence>
<evidence type="ECO:0000313" key="25">
    <source>
        <dbReference type="EMBL" id="OMO93492.1"/>
    </source>
</evidence>
<dbReference type="InterPro" id="IPR011990">
    <property type="entry name" value="TPR-like_helical_dom_sf"/>
</dbReference>
<dbReference type="InterPro" id="IPR029052">
    <property type="entry name" value="Metallo-depent_PP-like"/>
</dbReference>
<keyword evidence="26" id="KW-1185">Reference proteome</keyword>
<feature type="domain" description="Purple acid phosphatase N-terminal" evidence="23">
    <location>
        <begin position="1057"/>
        <end position="1161"/>
    </location>
</feature>
<dbReference type="NCBIfam" id="TIGR00756">
    <property type="entry name" value="PPR"/>
    <property type="match status" value="1"/>
</dbReference>
<feature type="domain" description="Wall-associated receptor kinase C-terminal" evidence="22">
    <location>
        <begin position="890"/>
        <end position="930"/>
    </location>
</feature>
<protein>
    <recommendedName>
        <fullName evidence="17">Purple acid phosphatase</fullName>
        <ecNumber evidence="17">3.1.3.2</ecNumber>
    </recommendedName>
</protein>
<evidence type="ECO:0000259" key="24">
    <source>
        <dbReference type="Pfam" id="PF25245"/>
    </source>
</evidence>
<dbReference type="Pfam" id="PF01535">
    <property type="entry name" value="PPR"/>
    <property type="match status" value="1"/>
</dbReference>
<proteinExistence type="inferred from homology"/>
<dbReference type="SUPFAM" id="SSF56300">
    <property type="entry name" value="Metallo-dependent phosphatases"/>
    <property type="match status" value="1"/>
</dbReference>
<sequence length="1497" mass="167668">MWRKALSSSLLFHRPFSSSSTTEIPTLYSFLQPTVFALKPNQQPNETQDSQTKTLTQDQKTSLETTLQQSLITQNTDEAWKSFKALTSNSIFPNKPLTNSLITHLSSLKDTHNLKRAFASVVFVIEKDPKLLSFETVTTLLSSMNFANTAAPAFALIKCMFKNRYFIAFELWGNILVDISRKNGSFVAFLRIFEECCRIAIDEKLDYMKPDLAACNAALECCCYELRSVSDAEKVVETMSVLGVRPDESTFGFLSYLYALEGLEEKIDELETLMVEFGFSNKKVFYSSLIGGYVKSDKIDLVSATILRSLREGDGKGFDFSDQTYCEVVKGYLQNGVIKSLASLIIEAQNLESSLVEVDKSIGYGIISACINLGLSDKAHSILDEMNAQGGSVGLGVYVPILKAYCKEHRTAEATQLVMDISNAGLQLDSGMYDALIEASMTSQDFQSAFTLFRDMRDARIPDLKGSYLTIMTGLMENQRPELMAAFLDEVVEDPRIEVKTHDWNSIIHAFCKAGRLEDARRTFRRMTFLQFEPNDQTYLSMINGFVTAEQYFSVLMLWNEVKRKISGNGQKGITFDHTLVDAFLYALVKGGFFDAVMQVVEKSQEMRIFVDKWRYKQAFMEKHKKLKAGMLFSQRNFLFQKLRWLRGVWKRGSSYSYSNLDIHKSCNQMGMRLFISILSLLPELHEVTAAEPAAGRAIPTHGKCNLTCGTVPVMFPFGTGFGCGHPYFARYVKCNDGVLQFSTGTGIYTVSSIDYPTSTIVAVDPFMSTCSSMQNSGSFSLDRASPFTLTGDNIFVLLGCSTTSPVFDPSEDLCDTGSGSRVCSGLYSCKGVTGIGLPENAPTSTCCVYDSLMGVGSGFSLDLPKLQCSSYTSIYEFGDEGDPMKWKFGISLQYNDSYYSPACKNCETSGGLCGFSVLDQSFSCICRDGVNTTTNCYGHGYSWSGAWEPKIQTKIIIGEDGMHEVNRRWLSVGEMFLGKKGLRLILQTILLVLAILQEASSHGVQPLSRIAVHKTTFALDNRAFVKASPTVLGLNPKLVAVSNTVSFANPNAPLYPRLAQGKEWNEMTVTWTSGYGIDEAEAFVQWGSKGEDQRHSPAVTLSFERNSMCGAPARTVGWRDPGYIHTGFLKELWLNRVYTYKVGHRLFNSTYVWSQEYQFKASPFPGQNSLQRVVIFGDMGKDEADGSNEYNNFQRGSLNTTKQLIKDLKNIDIVFHIGDICYANGYISQWDQFTAQIEPIASAVPYMLASGNHERDWPGSGSFYENMDSGGECGVLAETMFYVPAENRAKFWYSTDYGMFRFCIADTEHDWREGTEQYKFIEHCLASVDRQKQPWLIFLAHRVLGYSSGISYATQGSFAEPMGRESLQKLWQKYKVDIGIYGHVHNYERTCPIYENICTDYEQRHYKGAFKGTIHVVAGGGGASLSSFTTLRTNWSLYRDYDYGFVKLTAFNHSNLLFEYKKSSDGKVYDSFRITRDYRDILACTVDSCPSTTLAS</sequence>
<evidence type="ECO:0000256" key="17">
    <source>
        <dbReference type="RuleBase" id="RU361203"/>
    </source>
</evidence>
<comment type="similarity">
    <text evidence="4">Belongs to the PPR family. P subfamily.</text>
</comment>
<dbReference type="EC" id="3.1.3.2" evidence="17"/>
<evidence type="ECO:0000256" key="12">
    <source>
        <dbReference type="ARBA" id="ARBA00023136"/>
    </source>
</evidence>
<evidence type="ECO:0000256" key="7">
    <source>
        <dbReference type="ARBA" id="ARBA00022729"/>
    </source>
</evidence>
<evidence type="ECO:0000256" key="10">
    <source>
        <dbReference type="ARBA" id="ARBA00022989"/>
    </source>
</evidence>
<evidence type="ECO:0000256" key="14">
    <source>
        <dbReference type="ARBA" id="ARBA00047899"/>
    </source>
</evidence>
<gene>
    <name evidence="25" type="ORF">CCACVL1_06482</name>
</gene>
<dbReference type="InterPro" id="IPR008963">
    <property type="entry name" value="Purple_acid_Pase-like_N"/>
</dbReference>
<evidence type="ECO:0000259" key="21">
    <source>
        <dbReference type="Pfam" id="PF14008"/>
    </source>
</evidence>
<feature type="domain" description="Purple acid phosphatase C-terminal" evidence="21">
    <location>
        <begin position="1413"/>
        <end position="1472"/>
    </location>
</feature>
<comment type="caution">
    <text evidence="25">The sequence shown here is derived from an EMBL/GenBank/DDBJ whole genome shotgun (WGS) entry which is preliminary data.</text>
</comment>
<comment type="similarity">
    <text evidence="5 17">Belongs to the metallophosphoesterase superfamily. Purple acid phosphatase family.</text>
</comment>
<evidence type="ECO:0000259" key="20">
    <source>
        <dbReference type="Pfam" id="PF13947"/>
    </source>
</evidence>
<evidence type="ECO:0000256" key="18">
    <source>
        <dbReference type="SAM" id="MobiDB-lite"/>
    </source>
</evidence>
<comment type="cofactor">
    <cofactor evidence="1">
        <name>Zn(2+)</name>
        <dbReference type="ChEBI" id="CHEBI:29105"/>
    </cofactor>
</comment>
<dbReference type="InterPro" id="IPR057440">
    <property type="entry name" value="At1g68980-like_TPR"/>
</dbReference>
<dbReference type="PANTHER" id="PTHR46598:SF2">
    <property type="entry name" value="OS01G0788900 PROTEIN"/>
    <property type="match status" value="1"/>
</dbReference>
<evidence type="ECO:0000256" key="16">
    <source>
        <dbReference type="PROSITE-ProRule" id="PRU00708"/>
    </source>
</evidence>
<feature type="repeat" description="PPR" evidence="16">
    <location>
        <begin position="500"/>
        <end position="534"/>
    </location>
</feature>
<dbReference type="InterPro" id="IPR025287">
    <property type="entry name" value="WAK_GUB"/>
</dbReference>
<dbReference type="GO" id="GO:0004674">
    <property type="term" value="F:protein serine/threonine kinase activity"/>
    <property type="evidence" value="ECO:0007669"/>
    <property type="project" value="UniProtKB-KW"/>
</dbReference>